<proteinExistence type="predicted"/>
<dbReference type="InterPro" id="IPR007699">
    <property type="entry name" value="SGS_dom"/>
</dbReference>
<evidence type="ECO:0000313" key="4">
    <source>
        <dbReference type="EMBL" id="RKP35476.1"/>
    </source>
</evidence>
<feature type="domain" description="CS" evidence="3">
    <location>
        <begin position="2"/>
        <end position="92"/>
    </location>
</feature>
<dbReference type="AlphaFoldDB" id="A0A4P9ZPU9"/>
<evidence type="ECO:0000256" key="1">
    <source>
        <dbReference type="SAM" id="MobiDB-lite"/>
    </source>
</evidence>
<dbReference type="InterPro" id="IPR007052">
    <property type="entry name" value="CS_dom"/>
</dbReference>
<dbReference type="InterPro" id="IPR044563">
    <property type="entry name" value="Sgt1-like"/>
</dbReference>
<dbReference type="InterPro" id="IPR008978">
    <property type="entry name" value="HSP20-like_chaperone"/>
</dbReference>
<keyword evidence="5" id="KW-1185">Reference proteome</keyword>
<evidence type="ECO:0000259" key="3">
    <source>
        <dbReference type="PROSITE" id="PS51203"/>
    </source>
</evidence>
<gene>
    <name evidence="4" type="ORF">BJ085DRAFT_38479</name>
</gene>
<dbReference type="Gene3D" id="2.60.40.790">
    <property type="match status" value="1"/>
</dbReference>
<dbReference type="Proteomes" id="UP000268162">
    <property type="component" value="Unassembled WGS sequence"/>
</dbReference>
<feature type="compositionally biased region" description="Polar residues" evidence="1">
    <location>
        <begin position="100"/>
        <end position="121"/>
    </location>
</feature>
<accession>A0A4P9ZPU9</accession>
<dbReference type="EMBL" id="ML002861">
    <property type="protein sequence ID" value="RKP35476.1"/>
    <property type="molecule type" value="Genomic_DNA"/>
</dbReference>
<feature type="region of interest" description="Disordered" evidence="1">
    <location>
        <begin position="97"/>
        <end position="146"/>
    </location>
</feature>
<dbReference type="PROSITE" id="PS51203">
    <property type="entry name" value="CS"/>
    <property type="match status" value="1"/>
</dbReference>
<dbReference type="CDD" id="cd06466">
    <property type="entry name" value="p23_CS_SGT1_like"/>
    <property type="match status" value="1"/>
</dbReference>
<dbReference type="PROSITE" id="PS51048">
    <property type="entry name" value="SGS"/>
    <property type="match status" value="1"/>
</dbReference>
<dbReference type="Pfam" id="PF05002">
    <property type="entry name" value="SGS"/>
    <property type="match status" value="1"/>
</dbReference>
<dbReference type="Pfam" id="PF04969">
    <property type="entry name" value="CS"/>
    <property type="match status" value="1"/>
</dbReference>
<protein>
    <submittedName>
        <fullName evidence="4">SGS domain-containing protein</fullName>
    </submittedName>
</protein>
<dbReference type="GO" id="GO:0051087">
    <property type="term" value="F:protein-folding chaperone binding"/>
    <property type="evidence" value="ECO:0007669"/>
    <property type="project" value="InterPro"/>
</dbReference>
<dbReference type="OrthoDB" id="1898560at2759"/>
<name>A0A4P9ZPU9_9FUNG</name>
<organism evidence="4 5">
    <name type="scientific">Dimargaris cristalligena</name>
    <dbReference type="NCBI Taxonomy" id="215637"/>
    <lineage>
        <taxon>Eukaryota</taxon>
        <taxon>Fungi</taxon>
        <taxon>Fungi incertae sedis</taxon>
        <taxon>Zoopagomycota</taxon>
        <taxon>Kickxellomycotina</taxon>
        <taxon>Dimargaritomycetes</taxon>
        <taxon>Dimargaritales</taxon>
        <taxon>Dimargaritaceae</taxon>
        <taxon>Dimargaris</taxon>
    </lineage>
</organism>
<reference evidence="5" key="1">
    <citation type="journal article" date="2018" name="Nat. Microbiol.">
        <title>Leveraging single-cell genomics to expand the fungal tree of life.</title>
        <authorList>
            <person name="Ahrendt S.R."/>
            <person name="Quandt C.A."/>
            <person name="Ciobanu D."/>
            <person name="Clum A."/>
            <person name="Salamov A."/>
            <person name="Andreopoulos B."/>
            <person name="Cheng J.F."/>
            <person name="Woyke T."/>
            <person name="Pelin A."/>
            <person name="Henrissat B."/>
            <person name="Reynolds N.K."/>
            <person name="Benny G.L."/>
            <person name="Smith M.E."/>
            <person name="James T.Y."/>
            <person name="Grigoriev I.V."/>
        </authorList>
    </citation>
    <scope>NUCLEOTIDE SEQUENCE [LARGE SCALE GENOMIC DNA]</scope>
    <source>
        <strain evidence="5">RSA 468</strain>
    </source>
</reference>
<dbReference type="SUPFAM" id="SSF49764">
    <property type="entry name" value="HSP20-like chaperones"/>
    <property type="match status" value="1"/>
</dbReference>
<evidence type="ECO:0000313" key="5">
    <source>
        <dbReference type="Proteomes" id="UP000268162"/>
    </source>
</evidence>
<evidence type="ECO:0000259" key="2">
    <source>
        <dbReference type="PROSITE" id="PS51048"/>
    </source>
</evidence>
<dbReference type="PANTHER" id="PTHR45862">
    <property type="entry name" value="PROTEIN SGT1 HOMOLOG"/>
    <property type="match status" value="1"/>
</dbReference>
<dbReference type="STRING" id="215637.A0A4P9ZPU9"/>
<sequence>MASQYRYEWYQNDRNVYLNIFIKTSADKVKVEFKPQSLSANIDLPSGGSYVLDLEPLTGAIEPAESNFEVLSTKVEITLRKAVVGIQWAKLEGELANPAPRSQSAEATANPPQYPSSSRKQPVNWDKLARETEKDPEEASATGDQAVNQLFQSLYKDASEETRRAMMKSFVESQGTCLSTDWSEVSKGKVDVKAPDGMVPKKY</sequence>
<feature type="domain" description="SGS" evidence="2">
    <location>
        <begin position="113"/>
        <end position="203"/>
    </location>
</feature>